<protein>
    <submittedName>
        <fullName evidence="1">Uncharacterized protein</fullName>
    </submittedName>
</protein>
<proteinExistence type="predicted"/>
<dbReference type="Proteomes" id="UP000646738">
    <property type="component" value="Unassembled WGS sequence"/>
</dbReference>
<reference evidence="2" key="1">
    <citation type="submission" date="2023-07" db="EMBL/GenBank/DDBJ databases">
        <title>Whole genome shotgun sequence of Streptomyces achromogenes subsp. rubradiris NBRC 14000.</title>
        <authorList>
            <person name="Komaki H."/>
            <person name="Tamura T."/>
        </authorList>
    </citation>
    <scope>NUCLEOTIDE SEQUENCE [LARGE SCALE GENOMIC DNA]</scope>
    <source>
        <strain evidence="2">NBRC 14000</strain>
    </source>
</reference>
<evidence type="ECO:0000313" key="2">
    <source>
        <dbReference type="Proteomes" id="UP000646738"/>
    </source>
</evidence>
<evidence type="ECO:0000313" key="1">
    <source>
        <dbReference type="EMBL" id="GHI52782.1"/>
    </source>
</evidence>
<sequence length="222" mass="24218">MPLSVPLLLVPGEPDRHYTIHLHRVYWNGGTPSVPLTELREDAEGLLRMFSACVAAELAEPDVEVTEHPDGSAEAVARVLCTEEECAAVAERYRRDAGEDIEAEAARTWAATRLQDQTVELLRLRAELEKTTPGKTAASATDLLAALLAVQQERTGGQGDRIVLTLDEAADLFQASGLFPDWTPEAARAEIERLIRAGRQPYPVTDRDAATGALRWLPADGK</sequence>
<name>A0ABQ3RAC0_STRRR</name>
<dbReference type="RefSeq" id="WP_189998319.1">
    <property type="nucleotide sequence ID" value="NZ_BNCB01000020.1"/>
</dbReference>
<gene>
    <name evidence="1" type="ORF">Srubr_26280</name>
</gene>
<accession>A0ABQ3RAC0</accession>
<comment type="caution">
    <text evidence="1">The sequence shown here is derived from an EMBL/GenBank/DDBJ whole genome shotgun (WGS) entry which is preliminary data.</text>
</comment>
<dbReference type="EMBL" id="BNEA01000010">
    <property type="protein sequence ID" value="GHI52782.1"/>
    <property type="molecule type" value="Genomic_DNA"/>
</dbReference>
<keyword evidence="2" id="KW-1185">Reference proteome</keyword>
<organism evidence="1 2">
    <name type="scientific">Streptomyces rubradiris</name>
    <name type="common">Streptomyces achromogenes subsp. rubradiris</name>
    <dbReference type="NCBI Taxonomy" id="285531"/>
    <lineage>
        <taxon>Bacteria</taxon>
        <taxon>Bacillati</taxon>
        <taxon>Actinomycetota</taxon>
        <taxon>Actinomycetes</taxon>
        <taxon>Kitasatosporales</taxon>
        <taxon>Streptomycetaceae</taxon>
        <taxon>Streptomyces</taxon>
    </lineage>
</organism>